<sequence>ENEDRLFDKGELNSYMDNVIFVQISSQYLEVLLAMQTSSEPWEITSLISNTNRINDVISIVGKTSKKCNETSGKMTKTHQASLECEQNIHLPENTSTQVGSKPESPVNGDHNNSRTCHKKTVSQHAANQSQMENNVSDLKVCDKGADSDCVLGDTPVSFHHPGSNSKQGLSARSTYKPLSVDNQFLLHTRLQQAVSNLQDQINCLINLETDQKTLASLMESLSYSDRCISVYRLMMLVKCLGEAAWLGPGCDHLAEVDLFTPLSSLVTTLANMDSVNALLDDTISQLLVTLGGVNT</sequence>
<evidence type="ECO:0000313" key="2">
    <source>
        <dbReference type="EMBL" id="CAH1790655.1"/>
    </source>
</evidence>
<accession>A0A8S4P8V5</accession>
<organism evidence="2 3">
    <name type="scientific">Owenia fusiformis</name>
    <name type="common">Polychaete worm</name>
    <dbReference type="NCBI Taxonomy" id="6347"/>
    <lineage>
        <taxon>Eukaryota</taxon>
        <taxon>Metazoa</taxon>
        <taxon>Spiralia</taxon>
        <taxon>Lophotrochozoa</taxon>
        <taxon>Annelida</taxon>
        <taxon>Polychaeta</taxon>
        <taxon>Sedentaria</taxon>
        <taxon>Canalipalpata</taxon>
        <taxon>Sabellida</taxon>
        <taxon>Oweniida</taxon>
        <taxon>Oweniidae</taxon>
        <taxon>Owenia</taxon>
    </lineage>
</organism>
<keyword evidence="3" id="KW-1185">Reference proteome</keyword>
<reference evidence="2" key="1">
    <citation type="submission" date="2022-03" db="EMBL/GenBank/DDBJ databases">
        <authorList>
            <person name="Martin C."/>
        </authorList>
    </citation>
    <scope>NUCLEOTIDE SEQUENCE</scope>
</reference>
<dbReference type="AlphaFoldDB" id="A0A8S4P8V5"/>
<comment type="caution">
    <text evidence="2">The sequence shown here is derived from an EMBL/GenBank/DDBJ whole genome shotgun (WGS) entry which is preliminary data.</text>
</comment>
<dbReference type="Proteomes" id="UP000749559">
    <property type="component" value="Unassembled WGS sequence"/>
</dbReference>
<feature type="non-terminal residue" evidence="2">
    <location>
        <position position="1"/>
    </location>
</feature>
<name>A0A8S4P8V5_OWEFU</name>
<protein>
    <submittedName>
        <fullName evidence="2">Uncharacterized protein</fullName>
    </submittedName>
</protein>
<feature type="region of interest" description="Disordered" evidence="1">
    <location>
        <begin position="89"/>
        <end position="116"/>
    </location>
</feature>
<gene>
    <name evidence="2" type="ORF">OFUS_LOCUS15832</name>
</gene>
<proteinExistence type="predicted"/>
<evidence type="ECO:0000256" key="1">
    <source>
        <dbReference type="SAM" id="MobiDB-lite"/>
    </source>
</evidence>
<evidence type="ECO:0000313" key="3">
    <source>
        <dbReference type="Proteomes" id="UP000749559"/>
    </source>
</evidence>
<dbReference type="EMBL" id="CAIIXF020000008">
    <property type="protein sequence ID" value="CAH1790655.1"/>
    <property type="molecule type" value="Genomic_DNA"/>
</dbReference>